<feature type="compositionally biased region" description="Basic and acidic residues" evidence="1">
    <location>
        <begin position="104"/>
        <end position="116"/>
    </location>
</feature>
<feature type="non-terminal residue" evidence="2">
    <location>
        <position position="1"/>
    </location>
</feature>
<evidence type="ECO:0000313" key="3">
    <source>
        <dbReference type="Proteomes" id="UP001295794"/>
    </source>
</evidence>
<feature type="region of interest" description="Disordered" evidence="1">
    <location>
        <begin position="1"/>
        <end position="128"/>
    </location>
</feature>
<evidence type="ECO:0000256" key="1">
    <source>
        <dbReference type="SAM" id="MobiDB-lite"/>
    </source>
</evidence>
<comment type="caution">
    <text evidence="2">The sequence shown here is derived from an EMBL/GenBank/DDBJ whole genome shotgun (WGS) entry which is preliminary data.</text>
</comment>
<feature type="non-terminal residue" evidence="2">
    <location>
        <position position="128"/>
    </location>
</feature>
<keyword evidence="3" id="KW-1185">Reference proteome</keyword>
<protein>
    <submittedName>
        <fullName evidence="2">Uncharacterized protein</fullName>
    </submittedName>
</protein>
<sequence>SRLVSFPGNAPRIGPEARPPERTDLSPAPPRWESPSSYSGPDRSPRRYSAKSVQRGGGRDRIHRPSTRDVGQIPGLRRSSPRVPARLRLRRIAPPSPMAPVPRSRWEFDALTKNRDGNPWASSGNSPE</sequence>
<proteinExistence type="predicted"/>
<accession>A0AAD2HKA6</accession>
<dbReference type="AlphaFoldDB" id="A0AAD2HKA6"/>
<gene>
    <name evidence="2" type="ORF">MYCIT1_LOCUS23252</name>
</gene>
<dbReference type="EMBL" id="CAVNYO010000405">
    <property type="protein sequence ID" value="CAK5275477.1"/>
    <property type="molecule type" value="Genomic_DNA"/>
</dbReference>
<name>A0AAD2HKA6_9AGAR</name>
<evidence type="ECO:0000313" key="2">
    <source>
        <dbReference type="EMBL" id="CAK5275477.1"/>
    </source>
</evidence>
<dbReference type="Proteomes" id="UP001295794">
    <property type="component" value="Unassembled WGS sequence"/>
</dbReference>
<organism evidence="2 3">
    <name type="scientific">Mycena citricolor</name>
    <dbReference type="NCBI Taxonomy" id="2018698"/>
    <lineage>
        <taxon>Eukaryota</taxon>
        <taxon>Fungi</taxon>
        <taxon>Dikarya</taxon>
        <taxon>Basidiomycota</taxon>
        <taxon>Agaricomycotina</taxon>
        <taxon>Agaricomycetes</taxon>
        <taxon>Agaricomycetidae</taxon>
        <taxon>Agaricales</taxon>
        <taxon>Marasmiineae</taxon>
        <taxon>Mycenaceae</taxon>
        <taxon>Mycena</taxon>
    </lineage>
</organism>
<reference evidence="2" key="1">
    <citation type="submission" date="2023-11" db="EMBL/GenBank/DDBJ databases">
        <authorList>
            <person name="De Vega J J."/>
            <person name="De Vega J J."/>
        </authorList>
    </citation>
    <scope>NUCLEOTIDE SEQUENCE</scope>
</reference>